<evidence type="ECO:0000256" key="1">
    <source>
        <dbReference type="ARBA" id="ARBA00001424"/>
    </source>
</evidence>
<keyword evidence="11" id="KW-0464">Manganese</keyword>
<organism evidence="17 18">
    <name type="scientific">Aspergillus cavernicola</name>
    <dbReference type="NCBI Taxonomy" id="176166"/>
    <lineage>
        <taxon>Eukaryota</taxon>
        <taxon>Fungi</taxon>
        <taxon>Dikarya</taxon>
        <taxon>Ascomycota</taxon>
        <taxon>Pezizomycotina</taxon>
        <taxon>Eurotiomycetes</taxon>
        <taxon>Eurotiomycetidae</taxon>
        <taxon>Eurotiales</taxon>
        <taxon>Aspergillaceae</taxon>
        <taxon>Aspergillus</taxon>
        <taxon>Aspergillus subgen. Nidulantes</taxon>
    </lineage>
</organism>
<evidence type="ECO:0000256" key="9">
    <source>
        <dbReference type="ARBA" id="ARBA00022801"/>
    </source>
</evidence>
<dbReference type="Gene3D" id="3.40.350.10">
    <property type="entry name" value="Creatinase/prolidase N-terminal domain"/>
    <property type="match status" value="1"/>
</dbReference>
<evidence type="ECO:0000256" key="13">
    <source>
        <dbReference type="ARBA" id="ARBA00032413"/>
    </source>
</evidence>
<dbReference type="SMART" id="SM01011">
    <property type="entry name" value="AMP_N"/>
    <property type="match status" value="1"/>
</dbReference>
<dbReference type="PANTHER" id="PTHR43226">
    <property type="entry name" value="XAA-PRO AMINOPEPTIDASE 3"/>
    <property type="match status" value="1"/>
</dbReference>
<protein>
    <recommendedName>
        <fullName evidence="15">Probable Xaa-Pro aminopeptidase PEPP</fullName>
        <ecNumber evidence="5">3.4.11.9</ecNumber>
    </recommendedName>
    <alternativeName>
        <fullName evidence="12">Aminoacylproline aminopeptidase</fullName>
    </alternativeName>
    <alternativeName>
        <fullName evidence="14">Probable Xaa-Pro aminopeptidase pepP</fullName>
    </alternativeName>
    <alternativeName>
        <fullName evidence="13">Prolidase</fullName>
    </alternativeName>
</protein>
<keyword evidence="9" id="KW-0378">Hydrolase</keyword>
<evidence type="ECO:0000256" key="12">
    <source>
        <dbReference type="ARBA" id="ARBA00030849"/>
    </source>
</evidence>
<keyword evidence="18" id="KW-1185">Reference proteome</keyword>
<comment type="similarity">
    <text evidence="4">Belongs to the peptidase M24B family.</text>
</comment>
<evidence type="ECO:0000256" key="11">
    <source>
        <dbReference type="ARBA" id="ARBA00023211"/>
    </source>
</evidence>
<keyword evidence="7" id="KW-0645">Protease</keyword>
<dbReference type="EMBL" id="JBFXLS010000042">
    <property type="protein sequence ID" value="KAL2824681.1"/>
    <property type="molecule type" value="Genomic_DNA"/>
</dbReference>
<dbReference type="PANTHER" id="PTHR43226:SF1">
    <property type="entry name" value="XAA-PRO DIPEPTIDASE"/>
    <property type="match status" value="1"/>
</dbReference>
<accession>A0ABR4IAF0</accession>
<dbReference type="InterPro" id="IPR036005">
    <property type="entry name" value="Creatinase/aminopeptidase-like"/>
</dbReference>
<dbReference type="GO" id="GO:0004177">
    <property type="term" value="F:aminopeptidase activity"/>
    <property type="evidence" value="ECO:0007669"/>
    <property type="project" value="UniProtKB-KW"/>
</dbReference>
<evidence type="ECO:0000256" key="2">
    <source>
        <dbReference type="ARBA" id="ARBA00001936"/>
    </source>
</evidence>
<dbReference type="InterPro" id="IPR000994">
    <property type="entry name" value="Pept_M24"/>
</dbReference>
<proteinExistence type="inferred from homology"/>
<sequence>MTSLDALLSTKYPAKAHARRVAEGLKALGHSGGAIYLEAQKTRLIEDNDEPVPFRQRRPFFYLSGCLLPDSALIYNIKADQLTLFIPPISPDDVIWSGLPLSAAEALERYDVDNVRETTEVNATLADIATSNGNKSVAFAIAEQVSKGIKFEVFSETKLEVLKGVIEKTRVVKDSYEVALLRKANDISAKGHVEAVKASKTATNEREIEAAFIATCIANGAREMSYHPIVACGTNGATLHYGKNDENLIDPTTQRKKDNVLIDAGGEYRTYCADITRAFPLNGKFTPETRQIYEIVLQMQLECIEMLKEGVQWEDVHAYAHRIAIKGLLKLGILRGSEDELFDKRVSVAFFPHGLGHYLGMDTHDTGGNPNYEDTDTMFRYLRVRGRLPAGSVITVEPGIYFCRFIIEPYIKNPELQKYIDVDTLERYWAVGGIRIEDNIHITKNGYDNLTTAPKTLEEVESLAA</sequence>
<evidence type="ECO:0000256" key="15">
    <source>
        <dbReference type="ARBA" id="ARBA00039424"/>
    </source>
</evidence>
<dbReference type="SUPFAM" id="SSF53092">
    <property type="entry name" value="Creatinase/prolidase N-terminal domain"/>
    <property type="match status" value="1"/>
</dbReference>
<keyword evidence="8" id="KW-0479">Metal-binding</keyword>
<dbReference type="InterPro" id="IPR029149">
    <property type="entry name" value="Creatin/AminoP/Spt16_N"/>
</dbReference>
<comment type="caution">
    <text evidence="17">The sequence shown here is derived from an EMBL/GenBank/DDBJ whole genome shotgun (WGS) entry which is preliminary data.</text>
</comment>
<gene>
    <name evidence="17" type="ORF">BDW59DRAFT_172809</name>
</gene>
<evidence type="ECO:0000256" key="7">
    <source>
        <dbReference type="ARBA" id="ARBA00022670"/>
    </source>
</evidence>
<dbReference type="InterPro" id="IPR007865">
    <property type="entry name" value="Aminopep_P_N"/>
</dbReference>
<comment type="cofactor">
    <cofactor evidence="2">
        <name>Mn(2+)</name>
        <dbReference type="ChEBI" id="CHEBI:29035"/>
    </cofactor>
</comment>
<evidence type="ECO:0000256" key="3">
    <source>
        <dbReference type="ARBA" id="ARBA00002443"/>
    </source>
</evidence>
<name>A0ABR4IAF0_9EURO</name>
<dbReference type="SUPFAM" id="SSF55920">
    <property type="entry name" value="Creatinase/aminopeptidase"/>
    <property type="match status" value="1"/>
</dbReference>
<comment type="function">
    <text evidence="3">Catalyzes the removal of a penultimate prolyl residue from the N-termini of peptides.</text>
</comment>
<comment type="catalytic activity">
    <reaction evidence="1">
        <text>Release of any N-terminal amino acid, including proline, that is linked to proline, even from a dipeptide or tripeptide.</text>
        <dbReference type="EC" id="3.4.11.9"/>
    </reaction>
</comment>
<evidence type="ECO:0000256" key="6">
    <source>
        <dbReference type="ARBA" id="ARBA00022438"/>
    </source>
</evidence>
<evidence type="ECO:0000313" key="18">
    <source>
        <dbReference type="Proteomes" id="UP001610335"/>
    </source>
</evidence>
<dbReference type="Proteomes" id="UP001610335">
    <property type="component" value="Unassembled WGS sequence"/>
</dbReference>
<feature type="domain" description="Aminopeptidase P N-terminal" evidence="16">
    <location>
        <begin position="12"/>
        <end position="146"/>
    </location>
</feature>
<dbReference type="Pfam" id="PF05195">
    <property type="entry name" value="AMP_N"/>
    <property type="match status" value="1"/>
</dbReference>
<evidence type="ECO:0000256" key="8">
    <source>
        <dbReference type="ARBA" id="ARBA00022723"/>
    </source>
</evidence>
<dbReference type="InterPro" id="IPR052433">
    <property type="entry name" value="X-Pro_dipept-like"/>
</dbReference>
<dbReference type="Pfam" id="PF00557">
    <property type="entry name" value="Peptidase_M24"/>
    <property type="match status" value="1"/>
</dbReference>
<evidence type="ECO:0000313" key="17">
    <source>
        <dbReference type="EMBL" id="KAL2824681.1"/>
    </source>
</evidence>
<keyword evidence="10" id="KW-0482">Metalloprotease</keyword>
<evidence type="ECO:0000256" key="10">
    <source>
        <dbReference type="ARBA" id="ARBA00023049"/>
    </source>
</evidence>
<evidence type="ECO:0000259" key="16">
    <source>
        <dbReference type="SMART" id="SM01011"/>
    </source>
</evidence>
<dbReference type="Gene3D" id="3.90.230.10">
    <property type="entry name" value="Creatinase/methionine aminopeptidase superfamily"/>
    <property type="match status" value="1"/>
</dbReference>
<dbReference type="CDD" id="cd01087">
    <property type="entry name" value="Prolidase"/>
    <property type="match status" value="1"/>
</dbReference>
<dbReference type="EC" id="3.4.11.9" evidence="5"/>
<evidence type="ECO:0000256" key="5">
    <source>
        <dbReference type="ARBA" id="ARBA00012574"/>
    </source>
</evidence>
<evidence type="ECO:0000256" key="14">
    <source>
        <dbReference type="ARBA" id="ARBA00039164"/>
    </source>
</evidence>
<reference evidence="17 18" key="1">
    <citation type="submission" date="2024-07" db="EMBL/GenBank/DDBJ databases">
        <title>Section-level genome sequencing and comparative genomics of Aspergillus sections Usti and Cavernicolus.</title>
        <authorList>
            <consortium name="Lawrence Berkeley National Laboratory"/>
            <person name="Nybo J.L."/>
            <person name="Vesth T.C."/>
            <person name="Theobald S."/>
            <person name="Frisvad J.C."/>
            <person name="Larsen T.O."/>
            <person name="Kjaerboelling I."/>
            <person name="Rothschild-Mancinelli K."/>
            <person name="Lyhne E.K."/>
            <person name="Kogle M.E."/>
            <person name="Barry K."/>
            <person name="Clum A."/>
            <person name="Na H."/>
            <person name="Ledsgaard L."/>
            <person name="Lin J."/>
            <person name="Lipzen A."/>
            <person name="Kuo A."/>
            <person name="Riley R."/>
            <person name="Mondo S."/>
            <person name="LaButti K."/>
            <person name="Haridas S."/>
            <person name="Pangalinan J."/>
            <person name="Salamov A.A."/>
            <person name="Simmons B.A."/>
            <person name="Magnuson J.K."/>
            <person name="Chen J."/>
            <person name="Drula E."/>
            <person name="Henrissat B."/>
            <person name="Wiebenga A."/>
            <person name="Lubbers R.J."/>
            <person name="Gomes A.C."/>
            <person name="Makela M.R."/>
            <person name="Stajich J."/>
            <person name="Grigoriev I.V."/>
            <person name="Mortensen U.H."/>
            <person name="De vries R.P."/>
            <person name="Baker S.E."/>
            <person name="Andersen M.R."/>
        </authorList>
    </citation>
    <scope>NUCLEOTIDE SEQUENCE [LARGE SCALE GENOMIC DNA]</scope>
    <source>
        <strain evidence="17 18">CBS 600.67</strain>
    </source>
</reference>
<keyword evidence="6 17" id="KW-0031">Aminopeptidase</keyword>
<evidence type="ECO:0000256" key="4">
    <source>
        <dbReference type="ARBA" id="ARBA00008766"/>
    </source>
</evidence>